<dbReference type="eggNOG" id="COG1806">
    <property type="taxonomic scope" value="Bacteria"/>
</dbReference>
<dbReference type="OrthoDB" id="9782201at2"/>
<keyword evidence="7" id="KW-1185">Reference proteome</keyword>
<keyword evidence="4 5" id="KW-0418">Kinase</keyword>
<comment type="catalytic activity">
    <reaction evidence="5">
        <text>N(tele)-phospho-L-histidyl/O-phospho-L-threonyl-[pyruvate, phosphate dikinase] + phosphate + H(+) = N(tele)-phospho-L-histidyl/L-threonyl-[pyruvate, phosphate dikinase] + diphosphate</text>
        <dbReference type="Rhea" id="RHEA:43696"/>
        <dbReference type="Rhea" id="RHEA-COMP:10650"/>
        <dbReference type="Rhea" id="RHEA-COMP:10651"/>
        <dbReference type="ChEBI" id="CHEBI:15378"/>
        <dbReference type="ChEBI" id="CHEBI:30013"/>
        <dbReference type="ChEBI" id="CHEBI:33019"/>
        <dbReference type="ChEBI" id="CHEBI:43474"/>
        <dbReference type="ChEBI" id="CHEBI:61977"/>
        <dbReference type="ChEBI" id="CHEBI:83586"/>
        <dbReference type="EC" id="2.7.4.27"/>
    </reaction>
</comment>
<protein>
    <recommendedName>
        <fullName evidence="5">Putative pyruvate, phosphate dikinase regulatory protein</fullName>
        <shortName evidence="5">PPDK regulatory protein</shortName>
        <ecNumber evidence="5">2.7.11.32</ecNumber>
        <ecNumber evidence="5">2.7.4.27</ecNumber>
    </recommendedName>
</protein>
<dbReference type="GO" id="GO:0016776">
    <property type="term" value="F:phosphotransferase activity, phosphate group as acceptor"/>
    <property type="evidence" value="ECO:0007669"/>
    <property type="project" value="UniProtKB-UniRule"/>
</dbReference>
<evidence type="ECO:0000256" key="3">
    <source>
        <dbReference type="ARBA" id="ARBA00022741"/>
    </source>
</evidence>
<dbReference type="STRING" id="392015.SAMN05421543_11432"/>
<evidence type="ECO:0000256" key="4">
    <source>
        <dbReference type="ARBA" id="ARBA00022777"/>
    </source>
</evidence>
<evidence type="ECO:0000313" key="7">
    <source>
        <dbReference type="Proteomes" id="UP000183508"/>
    </source>
</evidence>
<name>A0A1I7K7R2_9BACL</name>
<dbReference type="NCBIfam" id="NF003742">
    <property type="entry name" value="PRK05339.1"/>
    <property type="match status" value="1"/>
</dbReference>
<dbReference type="AlphaFoldDB" id="A0A1I7K7R2"/>
<organism evidence="6 7">
    <name type="scientific">Alicyclobacillus macrosporangiidus</name>
    <dbReference type="NCBI Taxonomy" id="392015"/>
    <lineage>
        <taxon>Bacteria</taxon>
        <taxon>Bacillati</taxon>
        <taxon>Bacillota</taxon>
        <taxon>Bacilli</taxon>
        <taxon>Bacillales</taxon>
        <taxon>Alicyclobacillaceae</taxon>
        <taxon>Alicyclobacillus</taxon>
    </lineage>
</organism>
<dbReference type="GO" id="GO:0043531">
    <property type="term" value="F:ADP binding"/>
    <property type="evidence" value="ECO:0007669"/>
    <property type="project" value="UniProtKB-UniRule"/>
</dbReference>
<keyword evidence="3 5" id="KW-0547">Nucleotide-binding</keyword>
<comment type="catalytic activity">
    <reaction evidence="5">
        <text>N(tele)-phospho-L-histidyl/L-threonyl-[pyruvate, phosphate dikinase] + ADP = N(tele)-phospho-L-histidyl/O-phospho-L-threonyl-[pyruvate, phosphate dikinase] + AMP + H(+)</text>
        <dbReference type="Rhea" id="RHEA:43692"/>
        <dbReference type="Rhea" id="RHEA-COMP:10650"/>
        <dbReference type="Rhea" id="RHEA-COMP:10651"/>
        <dbReference type="ChEBI" id="CHEBI:15378"/>
        <dbReference type="ChEBI" id="CHEBI:30013"/>
        <dbReference type="ChEBI" id="CHEBI:61977"/>
        <dbReference type="ChEBI" id="CHEBI:83586"/>
        <dbReference type="ChEBI" id="CHEBI:456215"/>
        <dbReference type="ChEBI" id="CHEBI:456216"/>
        <dbReference type="EC" id="2.7.11.32"/>
    </reaction>
</comment>
<dbReference type="PANTHER" id="PTHR31756:SF3">
    <property type="entry name" value="PYRUVATE, PHOSPHATE DIKINASE REGULATORY PROTEIN 1, CHLOROPLASTIC"/>
    <property type="match status" value="1"/>
</dbReference>
<dbReference type="HAMAP" id="MF_00921">
    <property type="entry name" value="PDRP"/>
    <property type="match status" value="1"/>
</dbReference>
<evidence type="ECO:0000256" key="1">
    <source>
        <dbReference type="ARBA" id="ARBA00022527"/>
    </source>
</evidence>
<dbReference type="EC" id="2.7.11.32" evidence="5"/>
<keyword evidence="2 5" id="KW-0808">Transferase</keyword>
<keyword evidence="1 5" id="KW-0723">Serine/threonine-protein kinase</keyword>
<dbReference type="RefSeq" id="WP_074953633.1">
    <property type="nucleotide sequence ID" value="NZ_FPBV01000014.1"/>
</dbReference>
<dbReference type="EMBL" id="FPBV01000014">
    <property type="protein sequence ID" value="SFU93467.1"/>
    <property type="molecule type" value="Genomic_DNA"/>
</dbReference>
<dbReference type="InterPro" id="IPR005177">
    <property type="entry name" value="Kinase-pyrophosphorylase"/>
</dbReference>
<comment type="function">
    <text evidence="5">Bifunctional serine/threonine kinase and phosphorylase involved in the regulation of the pyruvate, phosphate dikinase (PPDK) by catalyzing its phosphorylation/dephosphorylation.</text>
</comment>
<feature type="binding site" evidence="5">
    <location>
        <begin position="151"/>
        <end position="158"/>
    </location>
    <ligand>
        <name>ADP</name>
        <dbReference type="ChEBI" id="CHEBI:456216"/>
    </ligand>
</feature>
<reference evidence="7" key="1">
    <citation type="submission" date="2016-10" db="EMBL/GenBank/DDBJ databases">
        <authorList>
            <person name="Varghese N."/>
        </authorList>
    </citation>
    <scope>NUCLEOTIDE SEQUENCE [LARGE SCALE GENOMIC DNA]</scope>
    <source>
        <strain evidence="7">DSM 17980</strain>
    </source>
</reference>
<evidence type="ECO:0000256" key="5">
    <source>
        <dbReference type="HAMAP-Rule" id="MF_00921"/>
    </source>
</evidence>
<proteinExistence type="inferred from homology"/>
<sequence>MGNVTPVVYVVSDSVGETGEFVVRAAASQFDGGGMDLRRVSHVQDTQVIDETVASAREENAIIAFTIVLPHLREHLMQRAAELGVRTVDIMGPMLDAFEQVVGRPPHRKPGLVHQLDDEYFRRVEAIEFAVKYDDGRDPRGLERADIVLIGVSRTSKTPLSMYLAHRRLRVANVPLVPEVAPPEELFALPPDRVIGLTIRPDKLNLIRVERLKSLGLTPQASYASPERIRQELDYADGVIRRIGCPVIDVSDKAVEETAAIVLEYVHRNTKKPLQP</sequence>
<dbReference type="InterPro" id="IPR026565">
    <property type="entry name" value="PPDK_reg"/>
</dbReference>
<comment type="similarity">
    <text evidence="5">Belongs to the pyruvate, phosphate/water dikinase regulatory protein family. PDRP subfamily.</text>
</comment>
<dbReference type="EC" id="2.7.4.27" evidence="5"/>
<evidence type="ECO:0000256" key="2">
    <source>
        <dbReference type="ARBA" id="ARBA00022679"/>
    </source>
</evidence>
<evidence type="ECO:0000313" key="6">
    <source>
        <dbReference type="EMBL" id="SFU93467.1"/>
    </source>
</evidence>
<dbReference type="PANTHER" id="PTHR31756">
    <property type="entry name" value="PYRUVATE, PHOSPHATE DIKINASE REGULATORY PROTEIN 1, CHLOROPLASTIC"/>
    <property type="match status" value="1"/>
</dbReference>
<dbReference type="GO" id="GO:0005524">
    <property type="term" value="F:ATP binding"/>
    <property type="evidence" value="ECO:0007669"/>
    <property type="project" value="InterPro"/>
</dbReference>
<gene>
    <name evidence="6" type="ORF">SAMN05421543_11432</name>
</gene>
<dbReference type="GO" id="GO:0004674">
    <property type="term" value="F:protein serine/threonine kinase activity"/>
    <property type="evidence" value="ECO:0007669"/>
    <property type="project" value="UniProtKB-UniRule"/>
</dbReference>
<dbReference type="Proteomes" id="UP000183508">
    <property type="component" value="Unassembled WGS sequence"/>
</dbReference>
<dbReference type="Pfam" id="PF03618">
    <property type="entry name" value="Kinase-PPPase"/>
    <property type="match status" value="1"/>
</dbReference>
<accession>A0A1I7K7R2</accession>